<proteinExistence type="predicted"/>
<name>A0A812EIN7_ACAPH</name>
<comment type="caution">
    <text evidence="2">The sequence shown here is derived from an EMBL/GenBank/DDBJ whole genome shotgun (WGS) entry which is preliminary data.</text>
</comment>
<reference evidence="2" key="1">
    <citation type="submission" date="2021-01" db="EMBL/GenBank/DDBJ databases">
        <authorList>
            <person name="Li R."/>
            <person name="Bekaert M."/>
        </authorList>
    </citation>
    <scope>NUCLEOTIDE SEQUENCE</scope>
    <source>
        <strain evidence="2">Farmed</strain>
    </source>
</reference>
<feature type="transmembrane region" description="Helical" evidence="1">
    <location>
        <begin position="101"/>
        <end position="118"/>
    </location>
</feature>
<keyword evidence="1" id="KW-0812">Transmembrane</keyword>
<keyword evidence="1" id="KW-0472">Membrane</keyword>
<dbReference type="Proteomes" id="UP000597762">
    <property type="component" value="Unassembled WGS sequence"/>
</dbReference>
<sequence length="159" mass="18312">MYFLAPPKSPPFSLITPPPTPNSLNHVFVCVTPRTHQINNNNQCLVKNLPQNASEDRNEMAWGARGGSFFNMYLSIILFIYLSLSYLSISVFSISIYQSQFFQNLSIFLSIYLSIYLSQSVHICLSQSFQYLSIYPSFFLSFFLSIYLSIYLSLFISIY</sequence>
<keyword evidence="3" id="KW-1185">Reference proteome</keyword>
<feature type="transmembrane region" description="Helical" evidence="1">
    <location>
        <begin position="70"/>
        <end position="89"/>
    </location>
</feature>
<feature type="transmembrane region" description="Helical" evidence="1">
    <location>
        <begin position="138"/>
        <end position="158"/>
    </location>
</feature>
<organism evidence="2 3">
    <name type="scientific">Acanthosepion pharaonis</name>
    <name type="common">Pharaoh cuttlefish</name>
    <name type="synonym">Sepia pharaonis</name>
    <dbReference type="NCBI Taxonomy" id="158019"/>
    <lineage>
        <taxon>Eukaryota</taxon>
        <taxon>Metazoa</taxon>
        <taxon>Spiralia</taxon>
        <taxon>Lophotrochozoa</taxon>
        <taxon>Mollusca</taxon>
        <taxon>Cephalopoda</taxon>
        <taxon>Coleoidea</taxon>
        <taxon>Decapodiformes</taxon>
        <taxon>Sepiida</taxon>
        <taxon>Sepiina</taxon>
        <taxon>Sepiidae</taxon>
        <taxon>Acanthosepion</taxon>
    </lineage>
</organism>
<evidence type="ECO:0000313" key="3">
    <source>
        <dbReference type="Proteomes" id="UP000597762"/>
    </source>
</evidence>
<dbReference type="AlphaFoldDB" id="A0A812EIN7"/>
<evidence type="ECO:0000256" key="1">
    <source>
        <dbReference type="SAM" id="Phobius"/>
    </source>
</evidence>
<dbReference type="EMBL" id="CAHIKZ030005241">
    <property type="protein sequence ID" value="CAE1321492.1"/>
    <property type="molecule type" value="Genomic_DNA"/>
</dbReference>
<keyword evidence="1" id="KW-1133">Transmembrane helix</keyword>
<protein>
    <recommendedName>
        <fullName evidence="4">Transmembrane protein</fullName>
    </recommendedName>
</protein>
<accession>A0A812EIN7</accession>
<evidence type="ECO:0008006" key="4">
    <source>
        <dbReference type="Google" id="ProtNLM"/>
    </source>
</evidence>
<evidence type="ECO:0000313" key="2">
    <source>
        <dbReference type="EMBL" id="CAE1321492.1"/>
    </source>
</evidence>
<gene>
    <name evidence="2" type="ORF">SPHA_71607</name>
</gene>